<evidence type="ECO:0000313" key="9">
    <source>
        <dbReference type="Proteomes" id="UP001221302"/>
    </source>
</evidence>
<name>A0AAE3P255_9BACT</name>
<keyword evidence="4" id="KW-0812">Transmembrane</keyword>
<proteinExistence type="inferred from homology"/>
<evidence type="ECO:0000256" key="3">
    <source>
        <dbReference type="ARBA" id="ARBA00022452"/>
    </source>
</evidence>
<comment type="caution">
    <text evidence="8">The sequence shown here is derived from an EMBL/GenBank/DDBJ whole genome shotgun (WGS) entry which is preliminary data.</text>
</comment>
<keyword evidence="6" id="KW-0472">Membrane</keyword>
<dbReference type="Pfam" id="PF03349">
    <property type="entry name" value="Toluene_X"/>
    <property type="match status" value="1"/>
</dbReference>
<evidence type="ECO:0000256" key="7">
    <source>
        <dbReference type="ARBA" id="ARBA00023237"/>
    </source>
</evidence>
<keyword evidence="9" id="KW-1185">Reference proteome</keyword>
<dbReference type="PANTHER" id="PTHR35093">
    <property type="entry name" value="OUTER MEMBRANE PROTEIN NMB0088-RELATED"/>
    <property type="match status" value="1"/>
</dbReference>
<organism evidence="8 9">
    <name type="scientific">Stygiobacter electus</name>
    <dbReference type="NCBI Taxonomy" id="3032292"/>
    <lineage>
        <taxon>Bacteria</taxon>
        <taxon>Pseudomonadati</taxon>
        <taxon>Ignavibacteriota</taxon>
        <taxon>Ignavibacteria</taxon>
        <taxon>Ignavibacteriales</taxon>
        <taxon>Melioribacteraceae</taxon>
        <taxon>Stygiobacter</taxon>
    </lineage>
</organism>
<dbReference type="AlphaFoldDB" id="A0AAE3P255"/>
<evidence type="ECO:0000256" key="2">
    <source>
        <dbReference type="ARBA" id="ARBA00008163"/>
    </source>
</evidence>
<dbReference type="RefSeq" id="WP_321535222.1">
    <property type="nucleotide sequence ID" value="NZ_JARGDL010000004.1"/>
</dbReference>
<keyword evidence="7" id="KW-0998">Cell outer membrane</keyword>
<reference evidence="8" key="1">
    <citation type="submission" date="2023-03" db="EMBL/GenBank/DDBJ databases">
        <title>Stygiobacter electus gen. nov., sp. nov., facultatively anaerobic thermotolerant bacterium of the class Ignavibacteria from a well of Yessentuki mineral water deposit.</title>
        <authorList>
            <person name="Podosokorskaya O.A."/>
            <person name="Elcheninov A.G."/>
            <person name="Petrova N.F."/>
            <person name="Zavarzina D.G."/>
            <person name="Kublanov I.V."/>
            <person name="Merkel A.Y."/>
        </authorList>
    </citation>
    <scope>NUCLEOTIDE SEQUENCE</scope>
    <source>
        <strain evidence="8">09-Me</strain>
    </source>
</reference>
<dbReference type="EMBL" id="JARGDL010000004">
    <property type="protein sequence ID" value="MDF1611455.1"/>
    <property type="molecule type" value="Genomic_DNA"/>
</dbReference>
<gene>
    <name evidence="8" type="ORF">P0M35_04780</name>
</gene>
<dbReference type="InterPro" id="IPR005017">
    <property type="entry name" value="OMPP1/FadL/TodX"/>
</dbReference>
<sequence length="410" mass="45283">MLKKIFMLIILLNINKIYGGGFQINEHGARAMSLAGAFTGLANDPSALFFNGAGITQLNGTHLMFGATIIKPSASFRGPSPSITEYKMKDQLFNPINVYVTHQVNDHLYLGLAVNNQYGLGTEWEKTWPGRFLAIKTNLKTFYFTPTIAIKFYDNFSMSFGLVYALGDVTINRNAEVTPFTGEANVDLNGNGSAFGFNLGVLYKPYENLSLGLSVRSENSFVLNGTANSTGPNAIVPLLPKGDISSKLTTPLNVTFGAAFKPICGLTLTGDFQYVGWSSYDKLTVDFKDEKYTDLSAVRDYQNTFIARLGAEYNLFNGFDLRGGIFFDKNPVKDEMVEPTLPDANRIGFNIGFGYKITDNISIDLAYLFLRFNERTITNSQVSYTKGFAPFNGTYNSSANLFGVNFSYNF</sequence>
<keyword evidence="5" id="KW-0732">Signal</keyword>
<dbReference type="PANTHER" id="PTHR35093:SF8">
    <property type="entry name" value="OUTER MEMBRANE PROTEIN NMB0088-RELATED"/>
    <property type="match status" value="1"/>
</dbReference>
<comment type="similarity">
    <text evidence="2">Belongs to the OmpP1/FadL family.</text>
</comment>
<protein>
    <submittedName>
        <fullName evidence="8">Outer membrane protein transport protein</fullName>
    </submittedName>
</protein>
<evidence type="ECO:0000313" key="8">
    <source>
        <dbReference type="EMBL" id="MDF1611455.1"/>
    </source>
</evidence>
<dbReference type="Proteomes" id="UP001221302">
    <property type="component" value="Unassembled WGS sequence"/>
</dbReference>
<keyword evidence="3" id="KW-1134">Transmembrane beta strand</keyword>
<dbReference type="GO" id="GO:0015483">
    <property type="term" value="F:long-chain fatty acid transporting porin activity"/>
    <property type="evidence" value="ECO:0007669"/>
    <property type="project" value="TreeGrafter"/>
</dbReference>
<dbReference type="SUPFAM" id="SSF56935">
    <property type="entry name" value="Porins"/>
    <property type="match status" value="1"/>
</dbReference>
<accession>A0AAE3P255</accession>
<evidence type="ECO:0000256" key="4">
    <source>
        <dbReference type="ARBA" id="ARBA00022692"/>
    </source>
</evidence>
<evidence type="ECO:0000256" key="5">
    <source>
        <dbReference type="ARBA" id="ARBA00022729"/>
    </source>
</evidence>
<evidence type="ECO:0000256" key="6">
    <source>
        <dbReference type="ARBA" id="ARBA00023136"/>
    </source>
</evidence>
<dbReference type="GO" id="GO:0009279">
    <property type="term" value="C:cell outer membrane"/>
    <property type="evidence" value="ECO:0007669"/>
    <property type="project" value="UniProtKB-SubCell"/>
</dbReference>
<evidence type="ECO:0000256" key="1">
    <source>
        <dbReference type="ARBA" id="ARBA00004571"/>
    </source>
</evidence>
<comment type="subcellular location">
    <subcellularLocation>
        <location evidence="1">Cell outer membrane</location>
        <topology evidence="1">Multi-pass membrane protein</topology>
    </subcellularLocation>
</comment>
<dbReference type="Gene3D" id="2.40.160.60">
    <property type="entry name" value="Outer membrane protein transport protein (OMPP1/FadL/TodX)"/>
    <property type="match status" value="1"/>
</dbReference>